<dbReference type="AlphaFoldDB" id="A0A7W7YGE1"/>
<sequence>MKFPPITIIDVPVLRAGGALDQDFGYICSEYIPPSAAKWAKPGNVNIAVTFGIVISATIDSANQKLTLTIDASAAHKPEGSPYSIKQVVDAVEKCVRLMEPQILPAYKKTVVRKLAAP</sequence>
<name>A0A7W7YGE1_9BACT</name>
<dbReference type="RefSeq" id="WP_184344667.1">
    <property type="nucleotide sequence ID" value="NZ_JACHIG010000022.1"/>
</dbReference>
<proteinExistence type="predicted"/>
<reference evidence="1 2" key="1">
    <citation type="submission" date="2020-08" db="EMBL/GenBank/DDBJ databases">
        <title>Genomic Encyclopedia of Type Strains, Phase IV (KMG-IV): sequencing the most valuable type-strain genomes for metagenomic binning, comparative biology and taxonomic classification.</title>
        <authorList>
            <person name="Goeker M."/>
        </authorList>
    </citation>
    <scope>NUCLEOTIDE SEQUENCE [LARGE SCALE GENOMIC DNA]</scope>
    <source>
        <strain evidence="1 2">DSM 12252</strain>
    </source>
</reference>
<organism evidence="1 2">
    <name type="scientific">Prosthecobacter vanneervenii</name>
    <dbReference type="NCBI Taxonomy" id="48466"/>
    <lineage>
        <taxon>Bacteria</taxon>
        <taxon>Pseudomonadati</taxon>
        <taxon>Verrucomicrobiota</taxon>
        <taxon>Verrucomicrobiia</taxon>
        <taxon>Verrucomicrobiales</taxon>
        <taxon>Verrucomicrobiaceae</taxon>
        <taxon>Prosthecobacter</taxon>
    </lineage>
</organism>
<comment type="caution">
    <text evidence="1">The sequence shown here is derived from an EMBL/GenBank/DDBJ whole genome shotgun (WGS) entry which is preliminary data.</text>
</comment>
<keyword evidence="2" id="KW-1185">Reference proteome</keyword>
<dbReference type="Proteomes" id="UP000590740">
    <property type="component" value="Unassembled WGS sequence"/>
</dbReference>
<accession>A0A7W7YGE1</accession>
<gene>
    <name evidence="1" type="ORF">HNQ65_005267</name>
</gene>
<evidence type="ECO:0000313" key="2">
    <source>
        <dbReference type="Proteomes" id="UP000590740"/>
    </source>
</evidence>
<dbReference type="EMBL" id="JACHIG010000022">
    <property type="protein sequence ID" value="MBB5035654.1"/>
    <property type="molecule type" value="Genomic_DNA"/>
</dbReference>
<protein>
    <submittedName>
        <fullName evidence="1">Uncharacterized protein</fullName>
    </submittedName>
</protein>
<evidence type="ECO:0000313" key="1">
    <source>
        <dbReference type="EMBL" id="MBB5035654.1"/>
    </source>
</evidence>